<proteinExistence type="predicted"/>
<accession>A0A2G4EV17</accession>
<protein>
    <submittedName>
        <fullName evidence="2">DUF427 domain-containing protein</fullName>
    </submittedName>
</protein>
<keyword evidence="3" id="KW-1185">Reference proteome</keyword>
<evidence type="ECO:0000313" key="3">
    <source>
        <dbReference type="Proteomes" id="UP000226442"/>
    </source>
</evidence>
<name>A0A2G4EV17_9CYAN</name>
<feature type="domain" description="DUF427" evidence="1">
    <location>
        <begin position="31"/>
        <end position="122"/>
    </location>
</feature>
<dbReference type="Gene3D" id="2.170.150.40">
    <property type="entry name" value="Domain of unknown function (DUF427)"/>
    <property type="match status" value="1"/>
</dbReference>
<dbReference type="Proteomes" id="UP000226442">
    <property type="component" value="Unassembled WGS sequence"/>
</dbReference>
<gene>
    <name evidence="2" type="ORF">CP500_021795</name>
</gene>
<evidence type="ECO:0000259" key="1">
    <source>
        <dbReference type="Pfam" id="PF04248"/>
    </source>
</evidence>
<dbReference type="PANTHER" id="PTHR43058">
    <property type="entry name" value="SLR0655 PROTEIN"/>
    <property type="match status" value="1"/>
</dbReference>
<dbReference type="Pfam" id="PF04248">
    <property type="entry name" value="NTP_transf_9"/>
    <property type="match status" value="1"/>
</dbReference>
<dbReference type="EMBL" id="NXIB02000205">
    <property type="protein sequence ID" value="PHX53383.1"/>
    <property type="molecule type" value="Genomic_DNA"/>
</dbReference>
<comment type="caution">
    <text evidence="2">The sequence shown here is derived from an EMBL/GenBank/DDBJ whole genome shotgun (WGS) entry which is preliminary data.</text>
</comment>
<dbReference type="InterPro" id="IPR038694">
    <property type="entry name" value="DUF427_sf"/>
</dbReference>
<organism evidence="2 3">
    <name type="scientific">Tychonema bourrellyi FEM_GT703</name>
    <dbReference type="NCBI Taxonomy" id="2040638"/>
    <lineage>
        <taxon>Bacteria</taxon>
        <taxon>Bacillati</taxon>
        <taxon>Cyanobacteriota</taxon>
        <taxon>Cyanophyceae</taxon>
        <taxon>Oscillatoriophycideae</taxon>
        <taxon>Oscillatoriales</taxon>
        <taxon>Microcoleaceae</taxon>
        <taxon>Tychonema</taxon>
    </lineage>
</organism>
<dbReference type="AlphaFoldDB" id="A0A2G4EV17"/>
<dbReference type="PANTHER" id="PTHR43058:SF1">
    <property type="entry name" value="DUF427 DOMAIN-CONTAINING PROTEIN"/>
    <property type="match status" value="1"/>
</dbReference>
<dbReference type="InterPro" id="IPR007361">
    <property type="entry name" value="DUF427"/>
</dbReference>
<reference evidence="2" key="1">
    <citation type="submission" date="2017-10" db="EMBL/GenBank/DDBJ databases">
        <title>Draft genome sequence of the planktic cyanobacteria Tychonema bourrellyi isolated from alpine lentic freshwater.</title>
        <authorList>
            <person name="Tett A."/>
            <person name="Armanini F."/>
            <person name="Asnicar F."/>
            <person name="Boscaini A."/>
            <person name="Pasolli E."/>
            <person name="Zolfo M."/>
            <person name="Donati C."/>
            <person name="Salmaso N."/>
            <person name="Segata N."/>
        </authorList>
    </citation>
    <scope>NUCLEOTIDE SEQUENCE</scope>
    <source>
        <strain evidence="2">FEM_GT703</strain>
    </source>
</reference>
<dbReference type="RefSeq" id="WP_096830366.1">
    <property type="nucleotide sequence ID" value="NZ_NXIB02000205.1"/>
</dbReference>
<dbReference type="OrthoDB" id="9815163at2"/>
<sequence>MNSDRIEPGVGQESVWDYPRPPRLEASTKHVQIIFNGVKLADTHRAFRVLETSHPPSYYISPDDIQMQYLHTTSQGSWCEWKGKASYCTVTVGDKQAVNVGWFYTHPNQVFEAIKDYVAFYPGRMDACYIDEELVQAQLGDFYGGWITKDIIGPFKGGMGTWGW</sequence>
<evidence type="ECO:0000313" key="2">
    <source>
        <dbReference type="EMBL" id="PHX53383.1"/>
    </source>
</evidence>